<dbReference type="AlphaFoldDB" id="A0A8X6YWI4"/>
<organism evidence="1 2">
    <name type="scientific">Trichonephila inaurata madagascariensis</name>
    <dbReference type="NCBI Taxonomy" id="2747483"/>
    <lineage>
        <taxon>Eukaryota</taxon>
        <taxon>Metazoa</taxon>
        <taxon>Ecdysozoa</taxon>
        <taxon>Arthropoda</taxon>
        <taxon>Chelicerata</taxon>
        <taxon>Arachnida</taxon>
        <taxon>Araneae</taxon>
        <taxon>Araneomorphae</taxon>
        <taxon>Entelegynae</taxon>
        <taxon>Araneoidea</taxon>
        <taxon>Nephilidae</taxon>
        <taxon>Trichonephila</taxon>
        <taxon>Trichonephila inaurata</taxon>
    </lineage>
</organism>
<comment type="caution">
    <text evidence="1">The sequence shown here is derived from an EMBL/GenBank/DDBJ whole genome shotgun (WGS) entry which is preliminary data.</text>
</comment>
<gene>
    <name evidence="1" type="ORF">TNIN_192601</name>
</gene>
<sequence>MDSQSHRLRKSEVKMFNAYPPLKRNSNVFPFRIVHSAQLILFFKKQLTRRVFNREAAPFLFLLQQGHARSVPFLIATGPQNQPLLKRTSGSDTGCSGIVQLLSPQQSVRLLGRKYFIGPSSLLNWVFLRFNSGSCLRF</sequence>
<evidence type="ECO:0000313" key="1">
    <source>
        <dbReference type="EMBL" id="GFY78388.1"/>
    </source>
</evidence>
<protein>
    <submittedName>
        <fullName evidence="1">Uncharacterized protein</fullName>
    </submittedName>
</protein>
<name>A0A8X6YWI4_9ARAC</name>
<dbReference type="Proteomes" id="UP000886998">
    <property type="component" value="Unassembled WGS sequence"/>
</dbReference>
<keyword evidence="2" id="KW-1185">Reference proteome</keyword>
<reference evidence="1" key="1">
    <citation type="submission" date="2020-08" db="EMBL/GenBank/DDBJ databases">
        <title>Multicomponent nature underlies the extraordinary mechanical properties of spider dragline silk.</title>
        <authorList>
            <person name="Kono N."/>
            <person name="Nakamura H."/>
            <person name="Mori M."/>
            <person name="Yoshida Y."/>
            <person name="Ohtoshi R."/>
            <person name="Malay A.D."/>
            <person name="Moran D.A.P."/>
            <person name="Tomita M."/>
            <person name="Numata K."/>
            <person name="Arakawa K."/>
        </authorList>
    </citation>
    <scope>NUCLEOTIDE SEQUENCE</scope>
</reference>
<evidence type="ECO:0000313" key="2">
    <source>
        <dbReference type="Proteomes" id="UP000886998"/>
    </source>
</evidence>
<dbReference type="EMBL" id="BMAV01022972">
    <property type="protein sequence ID" value="GFY78388.1"/>
    <property type="molecule type" value="Genomic_DNA"/>
</dbReference>
<proteinExistence type="predicted"/>
<accession>A0A8X6YWI4</accession>